<evidence type="ECO:0000313" key="2">
    <source>
        <dbReference type="Proteomes" id="UP001057452"/>
    </source>
</evidence>
<dbReference type="Proteomes" id="UP001057452">
    <property type="component" value="Chromosome 24"/>
</dbReference>
<name>A0ACB9VS70_CHAAC</name>
<proteinExistence type="predicted"/>
<sequence>MLWTSRLSGSGVKQQSPRKQLPAKLGNWRATLKVDNSGTGKINADDVSHKSNLQLTINPSTVTLTFSGDTDSTIFKMKQQITAESGTLSFFKFNVRNEAEAPIIKNSLMVASGHVNLYDLKAELKANHDTELYG</sequence>
<accession>A0ACB9VS70</accession>
<gene>
    <name evidence="1" type="ORF">KUCAC02_020342</name>
</gene>
<protein>
    <submittedName>
        <fullName evidence="1">Uncharacterized protein</fullName>
    </submittedName>
</protein>
<evidence type="ECO:0000313" key="1">
    <source>
        <dbReference type="EMBL" id="KAI4802509.1"/>
    </source>
</evidence>
<dbReference type="EMBL" id="CM043808">
    <property type="protein sequence ID" value="KAI4802509.1"/>
    <property type="molecule type" value="Genomic_DNA"/>
</dbReference>
<reference evidence="1" key="1">
    <citation type="submission" date="2022-05" db="EMBL/GenBank/DDBJ databases">
        <title>Chromosome-level genome of Chaenocephalus aceratus.</title>
        <authorList>
            <person name="Park H."/>
        </authorList>
    </citation>
    <scope>NUCLEOTIDE SEQUENCE</scope>
    <source>
        <strain evidence="1">KU_202001</strain>
    </source>
</reference>
<organism evidence="1 2">
    <name type="scientific">Chaenocephalus aceratus</name>
    <name type="common">Blackfin icefish</name>
    <name type="synonym">Chaenichthys aceratus</name>
    <dbReference type="NCBI Taxonomy" id="36190"/>
    <lineage>
        <taxon>Eukaryota</taxon>
        <taxon>Metazoa</taxon>
        <taxon>Chordata</taxon>
        <taxon>Craniata</taxon>
        <taxon>Vertebrata</taxon>
        <taxon>Euteleostomi</taxon>
        <taxon>Actinopterygii</taxon>
        <taxon>Neopterygii</taxon>
        <taxon>Teleostei</taxon>
        <taxon>Neoteleostei</taxon>
        <taxon>Acanthomorphata</taxon>
        <taxon>Eupercaria</taxon>
        <taxon>Perciformes</taxon>
        <taxon>Notothenioidei</taxon>
        <taxon>Channichthyidae</taxon>
        <taxon>Chaenocephalus</taxon>
    </lineage>
</organism>
<comment type="caution">
    <text evidence="1">The sequence shown here is derived from an EMBL/GenBank/DDBJ whole genome shotgun (WGS) entry which is preliminary data.</text>
</comment>
<keyword evidence="2" id="KW-1185">Reference proteome</keyword>